<dbReference type="CDD" id="cd03443">
    <property type="entry name" value="PaaI_thioesterase"/>
    <property type="match status" value="1"/>
</dbReference>
<evidence type="ECO:0000256" key="13">
    <source>
        <dbReference type="ARBA" id="ARBA00035852"/>
    </source>
</evidence>
<dbReference type="GO" id="GO:0016020">
    <property type="term" value="C:membrane"/>
    <property type="evidence" value="ECO:0007669"/>
    <property type="project" value="UniProtKB-SubCell"/>
</dbReference>
<evidence type="ECO:0000256" key="22">
    <source>
        <dbReference type="ARBA" id="ARBA00048074"/>
    </source>
</evidence>
<evidence type="ECO:0000256" key="14">
    <source>
        <dbReference type="ARBA" id="ARBA00037002"/>
    </source>
</evidence>
<evidence type="ECO:0000313" key="25">
    <source>
        <dbReference type="Proteomes" id="UP000199494"/>
    </source>
</evidence>
<keyword evidence="9" id="KW-0809">Transit peptide</keyword>
<evidence type="ECO:0000256" key="21">
    <source>
        <dbReference type="ARBA" id="ARBA00047969"/>
    </source>
</evidence>
<dbReference type="STRING" id="530584.SAMN05421630_105306"/>
<keyword evidence="4" id="KW-1003">Cell membrane</keyword>
<evidence type="ECO:0000256" key="16">
    <source>
        <dbReference type="ARBA" id="ARBA00038848"/>
    </source>
</evidence>
<comment type="similarity">
    <text evidence="15">Belongs to the THEM4/THEM5 thioesterase family.</text>
</comment>
<dbReference type="EC" id="3.1.2.2" evidence="16"/>
<evidence type="ECO:0000256" key="23">
    <source>
        <dbReference type="ARBA" id="ARBA00048180"/>
    </source>
</evidence>
<dbReference type="OrthoDB" id="5242242at2"/>
<evidence type="ECO:0000256" key="3">
    <source>
        <dbReference type="ARBA" id="ARBA00004632"/>
    </source>
</evidence>
<evidence type="ECO:0000256" key="8">
    <source>
        <dbReference type="ARBA" id="ARBA00022832"/>
    </source>
</evidence>
<comment type="catalytic activity">
    <reaction evidence="13">
        <text>(5Z,8Z,11Z,14Z)-eicosatetraenoyl-CoA + H2O = (5Z,8Z,11Z,14Z)-eicosatetraenoate + CoA + H(+)</text>
        <dbReference type="Rhea" id="RHEA:40151"/>
        <dbReference type="ChEBI" id="CHEBI:15377"/>
        <dbReference type="ChEBI" id="CHEBI:15378"/>
        <dbReference type="ChEBI" id="CHEBI:32395"/>
        <dbReference type="ChEBI" id="CHEBI:57287"/>
        <dbReference type="ChEBI" id="CHEBI:57368"/>
    </reaction>
    <physiologicalReaction direction="left-to-right" evidence="13">
        <dbReference type="Rhea" id="RHEA:40152"/>
    </physiologicalReaction>
</comment>
<evidence type="ECO:0000256" key="18">
    <source>
        <dbReference type="ARBA" id="ARBA00043210"/>
    </source>
</evidence>
<comment type="catalytic activity">
    <reaction evidence="22">
        <text>dodecanoyl-CoA + H2O = dodecanoate + CoA + H(+)</text>
        <dbReference type="Rhea" id="RHEA:30135"/>
        <dbReference type="ChEBI" id="CHEBI:15377"/>
        <dbReference type="ChEBI" id="CHEBI:15378"/>
        <dbReference type="ChEBI" id="CHEBI:18262"/>
        <dbReference type="ChEBI" id="CHEBI:57287"/>
        <dbReference type="ChEBI" id="CHEBI:57375"/>
    </reaction>
    <physiologicalReaction direction="left-to-right" evidence="22">
        <dbReference type="Rhea" id="RHEA:30136"/>
    </physiologicalReaction>
</comment>
<evidence type="ECO:0000256" key="2">
    <source>
        <dbReference type="ARBA" id="ARBA00004496"/>
    </source>
</evidence>
<dbReference type="KEGG" id="pmad:BAY61_16290"/>
<keyword evidence="12" id="KW-0966">Cell projection</keyword>
<sequence>MTEPVPAEGEASPADPHLAPEPAPTGAEGIAQLAAAARRVVDTVVHADPPADAALLAAKLHAIADEIAGSGRISPPRWDNPEHNRDHNPVTGAANPLAPPLTVSADGTGGVVGTATLGFPYQGPPGHVHGGISALLLDHVLGIANAAAGHRAMTAWLRVSYHRPLPLLTECTVRGKRVSSEGRKIRATGTISTGHGTHVSAEGLFVAVRPDLA</sequence>
<accession>A0A222VQX4</accession>
<evidence type="ECO:0000256" key="5">
    <source>
        <dbReference type="ARBA" id="ARBA00022490"/>
    </source>
</evidence>
<dbReference type="AlphaFoldDB" id="A0A222VQX4"/>
<evidence type="ECO:0000256" key="7">
    <source>
        <dbReference type="ARBA" id="ARBA00022801"/>
    </source>
</evidence>
<evidence type="ECO:0000256" key="9">
    <source>
        <dbReference type="ARBA" id="ARBA00022946"/>
    </source>
</evidence>
<dbReference type="SUPFAM" id="SSF54637">
    <property type="entry name" value="Thioesterase/thiol ester dehydrase-isomerase"/>
    <property type="match status" value="1"/>
</dbReference>
<gene>
    <name evidence="24" type="ORF">SAMN05421630_105306</name>
</gene>
<dbReference type="Gene3D" id="1.20.58.350">
    <property type="entry name" value="Thioesterase/thiol ester dehydrase-isomerase"/>
    <property type="match status" value="1"/>
</dbReference>
<dbReference type="PANTHER" id="PTHR12418:SF19">
    <property type="entry name" value="ACYL-COENZYME A THIOESTERASE THEM4"/>
    <property type="match status" value="1"/>
</dbReference>
<evidence type="ECO:0000256" key="15">
    <source>
        <dbReference type="ARBA" id="ARBA00038456"/>
    </source>
</evidence>
<evidence type="ECO:0000256" key="11">
    <source>
        <dbReference type="ARBA" id="ARBA00023136"/>
    </source>
</evidence>
<dbReference type="Pfam" id="PF03061">
    <property type="entry name" value="4HBT"/>
    <property type="match status" value="1"/>
</dbReference>
<name>A0A222VQX4_9PSEU</name>
<dbReference type="Proteomes" id="UP000199494">
    <property type="component" value="Unassembled WGS sequence"/>
</dbReference>
<evidence type="ECO:0000256" key="1">
    <source>
        <dbReference type="ARBA" id="ARBA00004170"/>
    </source>
</evidence>
<comment type="catalytic activity">
    <reaction evidence="23">
        <text>tetradecanoyl-CoA + H2O = tetradecanoate + CoA + H(+)</text>
        <dbReference type="Rhea" id="RHEA:40119"/>
        <dbReference type="ChEBI" id="CHEBI:15377"/>
        <dbReference type="ChEBI" id="CHEBI:15378"/>
        <dbReference type="ChEBI" id="CHEBI:30807"/>
        <dbReference type="ChEBI" id="CHEBI:57287"/>
        <dbReference type="ChEBI" id="CHEBI:57385"/>
    </reaction>
    <physiologicalReaction direction="left-to-right" evidence="23">
        <dbReference type="Rhea" id="RHEA:40120"/>
    </physiologicalReaction>
</comment>
<keyword evidence="6" id="KW-0053">Apoptosis</keyword>
<dbReference type="PANTHER" id="PTHR12418">
    <property type="entry name" value="ACYL-COENZYME A THIOESTERASE THEM4"/>
    <property type="match status" value="1"/>
</dbReference>
<keyword evidence="10" id="KW-0443">Lipid metabolism</keyword>
<evidence type="ECO:0000256" key="6">
    <source>
        <dbReference type="ARBA" id="ARBA00022703"/>
    </source>
</evidence>
<dbReference type="InterPro" id="IPR052365">
    <property type="entry name" value="THEM4/THEM5_acyl-CoA_thioest"/>
</dbReference>
<comment type="catalytic activity">
    <reaction evidence="14">
        <text>(9Z)-octadecenoyl-CoA + H2O = (9Z)-octadecenoate + CoA + H(+)</text>
        <dbReference type="Rhea" id="RHEA:40139"/>
        <dbReference type="ChEBI" id="CHEBI:15377"/>
        <dbReference type="ChEBI" id="CHEBI:15378"/>
        <dbReference type="ChEBI" id="CHEBI:30823"/>
        <dbReference type="ChEBI" id="CHEBI:57287"/>
        <dbReference type="ChEBI" id="CHEBI:57387"/>
    </reaction>
    <physiologicalReaction direction="left-to-right" evidence="14">
        <dbReference type="Rhea" id="RHEA:40140"/>
    </physiologicalReaction>
</comment>
<proteinExistence type="inferred from homology"/>
<evidence type="ECO:0000256" key="12">
    <source>
        <dbReference type="ARBA" id="ARBA00023273"/>
    </source>
</evidence>
<evidence type="ECO:0000256" key="4">
    <source>
        <dbReference type="ARBA" id="ARBA00022475"/>
    </source>
</evidence>
<keyword evidence="5" id="KW-0963">Cytoplasm</keyword>
<evidence type="ECO:0000256" key="20">
    <source>
        <dbReference type="ARBA" id="ARBA00047734"/>
    </source>
</evidence>
<organism evidence="24 25">
    <name type="scientific">Prauserella marina</name>
    <dbReference type="NCBI Taxonomy" id="530584"/>
    <lineage>
        <taxon>Bacteria</taxon>
        <taxon>Bacillati</taxon>
        <taxon>Actinomycetota</taxon>
        <taxon>Actinomycetes</taxon>
        <taxon>Pseudonocardiales</taxon>
        <taxon>Pseudonocardiaceae</taxon>
        <taxon>Prauserella</taxon>
    </lineage>
</organism>
<dbReference type="GO" id="GO:0016787">
    <property type="term" value="F:hydrolase activity"/>
    <property type="evidence" value="ECO:0007669"/>
    <property type="project" value="UniProtKB-KW"/>
</dbReference>
<dbReference type="EMBL" id="FMZE01000005">
    <property type="protein sequence ID" value="SDD04126.1"/>
    <property type="molecule type" value="Genomic_DNA"/>
</dbReference>
<comment type="catalytic activity">
    <reaction evidence="21">
        <text>decanoyl-CoA + H2O = decanoate + CoA + H(+)</text>
        <dbReference type="Rhea" id="RHEA:40059"/>
        <dbReference type="ChEBI" id="CHEBI:15377"/>
        <dbReference type="ChEBI" id="CHEBI:15378"/>
        <dbReference type="ChEBI" id="CHEBI:27689"/>
        <dbReference type="ChEBI" id="CHEBI:57287"/>
        <dbReference type="ChEBI" id="CHEBI:61430"/>
    </reaction>
    <physiologicalReaction direction="left-to-right" evidence="21">
        <dbReference type="Rhea" id="RHEA:40060"/>
    </physiologicalReaction>
</comment>
<dbReference type="InterPro" id="IPR006683">
    <property type="entry name" value="Thioestr_dom"/>
</dbReference>
<keyword evidence="7" id="KW-0378">Hydrolase</keyword>
<evidence type="ECO:0000313" key="24">
    <source>
        <dbReference type="EMBL" id="SDD04126.1"/>
    </source>
</evidence>
<dbReference type="InterPro" id="IPR029069">
    <property type="entry name" value="HotDog_dom_sf"/>
</dbReference>
<dbReference type="GO" id="GO:0005737">
    <property type="term" value="C:cytoplasm"/>
    <property type="evidence" value="ECO:0007669"/>
    <property type="project" value="UniProtKB-SubCell"/>
</dbReference>
<evidence type="ECO:0000256" key="19">
    <source>
        <dbReference type="ARBA" id="ARBA00047588"/>
    </source>
</evidence>
<comment type="catalytic activity">
    <reaction evidence="20">
        <text>hexadecanoyl-CoA + H2O = hexadecanoate + CoA + H(+)</text>
        <dbReference type="Rhea" id="RHEA:16645"/>
        <dbReference type="ChEBI" id="CHEBI:7896"/>
        <dbReference type="ChEBI" id="CHEBI:15377"/>
        <dbReference type="ChEBI" id="CHEBI:15378"/>
        <dbReference type="ChEBI" id="CHEBI:57287"/>
        <dbReference type="ChEBI" id="CHEBI:57379"/>
        <dbReference type="EC" id="3.1.2.2"/>
    </reaction>
    <physiologicalReaction direction="left-to-right" evidence="20">
        <dbReference type="Rhea" id="RHEA:16646"/>
    </physiologicalReaction>
</comment>
<dbReference type="RefSeq" id="WP_110057703.1">
    <property type="nucleotide sequence ID" value="NZ_CP016353.1"/>
</dbReference>
<comment type="subcellular location">
    <subcellularLocation>
        <location evidence="3">Cell projection</location>
        <location evidence="3">Ruffle membrane</location>
    </subcellularLocation>
    <subcellularLocation>
        <location evidence="2">Cytoplasm</location>
    </subcellularLocation>
    <subcellularLocation>
        <location evidence="1">Membrane</location>
        <topology evidence="1">Peripheral membrane protein</topology>
    </subcellularLocation>
</comment>
<keyword evidence="25" id="KW-1185">Reference proteome</keyword>
<keyword evidence="8" id="KW-0276">Fatty acid metabolism</keyword>
<keyword evidence="11" id="KW-0472">Membrane</keyword>
<dbReference type="GO" id="GO:0006631">
    <property type="term" value="P:fatty acid metabolic process"/>
    <property type="evidence" value="ECO:0007669"/>
    <property type="project" value="UniProtKB-KW"/>
</dbReference>
<comment type="catalytic activity">
    <reaction evidence="19">
        <text>octanoyl-CoA + H2O = octanoate + CoA + H(+)</text>
        <dbReference type="Rhea" id="RHEA:30143"/>
        <dbReference type="ChEBI" id="CHEBI:15377"/>
        <dbReference type="ChEBI" id="CHEBI:15378"/>
        <dbReference type="ChEBI" id="CHEBI:25646"/>
        <dbReference type="ChEBI" id="CHEBI:57287"/>
        <dbReference type="ChEBI" id="CHEBI:57386"/>
    </reaction>
    <physiologicalReaction direction="left-to-right" evidence="19">
        <dbReference type="Rhea" id="RHEA:30144"/>
    </physiologicalReaction>
</comment>
<protein>
    <recommendedName>
        <fullName evidence="17">Acyl-coenzyme A thioesterase THEM4</fullName>
        <ecNumber evidence="16">3.1.2.2</ecNumber>
    </recommendedName>
    <alternativeName>
        <fullName evidence="18">Thioesterase superfamily member 4</fullName>
    </alternativeName>
</protein>
<evidence type="ECO:0000256" key="10">
    <source>
        <dbReference type="ARBA" id="ARBA00023098"/>
    </source>
</evidence>
<reference evidence="24 25" key="1">
    <citation type="submission" date="2016-10" db="EMBL/GenBank/DDBJ databases">
        <authorList>
            <person name="de Groot N.N."/>
        </authorList>
    </citation>
    <scope>NUCLEOTIDE SEQUENCE [LARGE SCALE GENOMIC DNA]</scope>
    <source>
        <strain evidence="24 25">CGMCC 4.5506</strain>
    </source>
</reference>
<evidence type="ECO:0000256" key="17">
    <source>
        <dbReference type="ARBA" id="ARBA00040123"/>
    </source>
</evidence>
<dbReference type="Gene3D" id="3.10.129.10">
    <property type="entry name" value="Hotdog Thioesterase"/>
    <property type="match status" value="1"/>
</dbReference>